<dbReference type="InterPro" id="IPR047706">
    <property type="entry name" value="BCAM0308-like"/>
</dbReference>
<feature type="region of interest" description="Disordered" evidence="1">
    <location>
        <begin position="1"/>
        <end position="28"/>
    </location>
</feature>
<name>A0A0B5FHK6_9BACT</name>
<evidence type="ECO:0000313" key="3">
    <source>
        <dbReference type="Proteomes" id="UP000035036"/>
    </source>
</evidence>
<sequence>MNKNIGKFGIGGKRKRTPTSEDPYMPAEGHKEPAICESCQALYRNKRWYLDPAEAKKALSDSSVNRVTCPACRKIAEHYPEGIVTLSGSYLWNHEEEIRNILRNEESKAVSKNPLERIMRMEREGDDLVIETTEEKLAEHLGRALHSAHQGELSVDWTEDHNICRVQWRRG</sequence>
<organism evidence="2 3">
    <name type="scientific">Geoalkalibacter subterraneus</name>
    <dbReference type="NCBI Taxonomy" id="483547"/>
    <lineage>
        <taxon>Bacteria</taxon>
        <taxon>Pseudomonadati</taxon>
        <taxon>Thermodesulfobacteriota</taxon>
        <taxon>Desulfuromonadia</taxon>
        <taxon>Desulfuromonadales</taxon>
        <taxon>Geoalkalibacteraceae</taxon>
        <taxon>Geoalkalibacter</taxon>
    </lineage>
</organism>
<dbReference type="Proteomes" id="UP000035036">
    <property type="component" value="Chromosome"/>
</dbReference>
<dbReference type="AlphaFoldDB" id="A0A0B5FHK6"/>
<dbReference type="STRING" id="483547.GSUB_15495"/>
<proteinExistence type="predicted"/>
<keyword evidence="3" id="KW-1185">Reference proteome</keyword>
<protein>
    <recommendedName>
        <fullName evidence="4">Nmd3 N-terminal domain-containing protein</fullName>
    </recommendedName>
</protein>
<accession>A0A0B5FHK6</accession>
<reference evidence="2 3" key="1">
    <citation type="journal article" date="2015" name="Genome Announc.">
        <title>Genomes of Geoalkalibacter ferrihydriticus Z-0531T and Geoalkalibacter subterraneus Red1T, Two Haloalkaliphilic Metal-Reducing Deltaproteobacteria.</title>
        <authorList>
            <person name="Badalamenti J.P."/>
            <person name="Krajmalnik-Brown R."/>
            <person name="Torres C.I."/>
            <person name="Bond D.R."/>
        </authorList>
    </citation>
    <scope>NUCLEOTIDE SEQUENCE [LARGE SCALE GENOMIC DNA]</scope>
    <source>
        <strain evidence="2 3">Red1</strain>
    </source>
</reference>
<dbReference type="EMBL" id="CP010311">
    <property type="protein sequence ID" value="AJF07672.1"/>
    <property type="molecule type" value="Genomic_DNA"/>
</dbReference>
<dbReference type="NCBIfam" id="NF040826">
    <property type="entry name" value="lxa_BCAM0308"/>
    <property type="match status" value="1"/>
</dbReference>
<dbReference type="OrthoDB" id="9785278at2"/>
<dbReference type="RefSeq" id="WP_040201624.1">
    <property type="nucleotide sequence ID" value="NZ_CP010311.1"/>
</dbReference>
<evidence type="ECO:0000313" key="2">
    <source>
        <dbReference type="EMBL" id="AJF07672.1"/>
    </source>
</evidence>
<gene>
    <name evidence="2" type="ORF">GSUB_15495</name>
</gene>
<dbReference type="KEGG" id="gsb:GSUB_15495"/>
<evidence type="ECO:0008006" key="4">
    <source>
        <dbReference type="Google" id="ProtNLM"/>
    </source>
</evidence>
<evidence type="ECO:0000256" key="1">
    <source>
        <dbReference type="SAM" id="MobiDB-lite"/>
    </source>
</evidence>
<dbReference type="HOGENOM" id="CLU_114437_0_0_7"/>